<evidence type="ECO:0000313" key="14">
    <source>
        <dbReference type="Proteomes" id="UP001408789"/>
    </source>
</evidence>
<evidence type="ECO:0000259" key="12">
    <source>
        <dbReference type="PROSITE" id="PS50255"/>
    </source>
</evidence>
<dbReference type="SUPFAM" id="SSF55856">
    <property type="entry name" value="Cytochrome b5-like heme/steroid binding domain"/>
    <property type="match status" value="1"/>
</dbReference>
<comment type="subcellular location">
    <subcellularLocation>
        <location evidence="1">Endoplasmic reticulum membrane</location>
        <topology evidence="1">Single-pass membrane protein</topology>
        <orientation evidence="1">Cytoplasmic side</orientation>
    </subcellularLocation>
    <subcellularLocation>
        <location evidence="9">Microsome membrane</location>
        <topology evidence="9">Single-pass membrane protein</topology>
        <orientation evidence="9">Cytoplasmic side</orientation>
    </subcellularLocation>
</comment>
<evidence type="ECO:0000256" key="6">
    <source>
        <dbReference type="ARBA" id="ARBA00022848"/>
    </source>
</evidence>
<keyword evidence="5" id="KW-0256">Endoplasmic reticulum</keyword>
<keyword evidence="8 11" id="KW-0472">Membrane</keyword>
<dbReference type="PANTHER" id="PTHR19359:SF144">
    <property type="entry name" value="CYTOCHROME B5"/>
    <property type="match status" value="1"/>
</dbReference>
<dbReference type="GO" id="GO:0005789">
    <property type="term" value="C:endoplasmic reticulum membrane"/>
    <property type="evidence" value="ECO:0007669"/>
    <property type="project" value="UniProtKB-SubCell"/>
</dbReference>
<keyword evidence="7 11" id="KW-0408">Iron</keyword>
<dbReference type="InterPro" id="IPR050668">
    <property type="entry name" value="Cytochrome_b5"/>
</dbReference>
<keyword evidence="4 11" id="KW-0479">Metal-binding</keyword>
<name>A0AAP0DHH9_9ASTR</name>
<gene>
    <name evidence="13" type="ORF">SSX86_003571</name>
</gene>
<accession>A0AAP0DHH9</accession>
<keyword evidence="2 11" id="KW-0349">Heme</keyword>
<dbReference type="InterPro" id="IPR001199">
    <property type="entry name" value="Cyt_B5-like_heme/steroid-bd"/>
</dbReference>
<dbReference type="PANTHER" id="PTHR19359">
    <property type="entry name" value="CYTOCHROME B5"/>
    <property type="match status" value="1"/>
</dbReference>
<comment type="caution">
    <text evidence="13">The sequence shown here is derived from an EMBL/GenBank/DDBJ whole genome shotgun (WGS) entry which is preliminary data.</text>
</comment>
<dbReference type="Pfam" id="PF00173">
    <property type="entry name" value="Cyt-b5"/>
    <property type="match status" value="1"/>
</dbReference>
<protein>
    <recommendedName>
        <fullName evidence="12">Cytochrome b5 heme-binding domain-containing protein</fullName>
    </recommendedName>
</protein>
<dbReference type="PROSITE" id="PS00191">
    <property type="entry name" value="CYTOCHROME_B5_1"/>
    <property type="match status" value="1"/>
</dbReference>
<proteinExistence type="inferred from homology"/>
<keyword evidence="6" id="KW-0492">Microsome</keyword>
<dbReference type="GO" id="GO:0046872">
    <property type="term" value="F:metal ion binding"/>
    <property type="evidence" value="ECO:0007669"/>
    <property type="project" value="UniProtKB-UniRule"/>
</dbReference>
<sequence>MALNQKTFVFDDVCKHNKPDDCWLLISGKVYDVTQFVDNHPGGWDVWRRATGKDATIDFSDVGHSDIAKGKMKIFYIGEIDQSTIPIKRSYMQYMTESIYNLRNTSQLIIKVLLVGIMAAALRYYYLRKYMKNVQENGY</sequence>
<evidence type="ECO:0000313" key="13">
    <source>
        <dbReference type="EMBL" id="KAK9075250.1"/>
    </source>
</evidence>
<reference evidence="13 14" key="1">
    <citation type="submission" date="2024-04" db="EMBL/GenBank/DDBJ databases">
        <title>The reference genome of an endangered Asteraceae, Deinandra increscens subsp. villosa, native to the Central Coast of California.</title>
        <authorList>
            <person name="Guilliams M."/>
            <person name="Hasenstab-Lehman K."/>
            <person name="Meyer R."/>
            <person name="Mcevoy S."/>
        </authorList>
    </citation>
    <scope>NUCLEOTIDE SEQUENCE [LARGE SCALE GENOMIC DNA]</scope>
    <source>
        <tissue evidence="13">Leaf</tissue>
    </source>
</reference>
<dbReference type="FunFam" id="3.10.120.10:FF:000002">
    <property type="entry name" value="Cytochrome b5 type B"/>
    <property type="match status" value="1"/>
</dbReference>
<keyword evidence="11" id="KW-1133">Transmembrane helix</keyword>
<evidence type="ECO:0000256" key="2">
    <source>
        <dbReference type="ARBA" id="ARBA00022617"/>
    </source>
</evidence>
<evidence type="ECO:0000256" key="8">
    <source>
        <dbReference type="ARBA" id="ARBA00023136"/>
    </source>
</evidence>
<evidence type="ECO:0000256" key="9">
    <source>
        <dbReference type="ARBA" id="ARBA00037877"/>
    </source>
</evidence>
<dbReference type="Gene3D" id="3.10.120.10">
    <property type="entry name" value="Cytochrome b5-like heme/steroid binding domain"/>
    <property type="match status" value="1"/>
</dbReference>
<dbReference type="PROSITE" id="PS50255">
    <property type="entry name" value="CYTOCHROME_B5_2"/>
    <property type="match status" value="1"/>
</dbReference>
<comment type="similarity">
    <text evidence="10 11">Belongs to the cytochrome b5 family.</text>
</comment>
<evidence type="ECO:0000256" key="3">
    <source>
        <dbReference type="ARBA" id="ARBA00022692"/>
    </source>
</evidence>
<dbReference type="AlphaFoldDB" id="A0AAP0DHH9"/>
<dbReference type="InterPro" id="IPR036400">
    <property type="entry name" value="Cyt_B5-like_heme/steroid_sf"/>
</dbReference>
<dbReference type="EMBL" id="JBCNJP010000007">
    <property type="protein sequence ID" value="KAK9075250.1"/>
    <property type="molecule type" value="Genomic_DNA"/>
</dbReference>
<evidence type="ECO:0000256" key="7">
    <source>
        <dbReference type="ARBA" id="ARBA00023004"/>
    </source>
</evidence>
<organism evidence="13 14">
    <name type="scientific">Deinandra increscens subsp. villosa</name>
    <dbReference type="NCBI Taxonomy" id="3103831"/>
    <lineage>
        <taxon>Eukaryota</taxon>
        <taxon>Viridiplantae</taxon>
        <taxon>Streptophyta</taxon>
        <taxon>Embryophyta</taxon>
        <taxon>Tracheophyta</taxon>
        <taxon>Spermatophyta</taxon>
        <taxon>Magnoliopsida</taxon>
        <taxon>eudicotyledons</taxon>
        <taxon>Gunneridae</taxon>
        <taxon>Pentapetalae</taxon>
        <taxon>asterids</taxon>
        <taxon>campanulids</taxon>
        <taxon>Asterales</taxon>
        <taxon>Asteraceae</taxon>
        <taxon>Asteroideae</taxon>
        <taxon>Heliantheae alliance</taxon>
        <taxon>Madieae</taxon>
        <taxon>Madiinae</taxon>
        <taxon>Deinandra</taxon>
    </lineage>
</organism>
<feature type="domain" description="Cytochrome b5 heme-binding" evidence="12">
    <location>
        <begin position="5"/>
        <end position="81"/>
    </location>
</feature>
<evidence type="ECO:0000256" key="1">
    <source>
        <dbReference type="ARBA" id="ARBA00004131"/>
    </source>
</evidence>
<dbReference type="PRINTS" id="PR00363">
    <property type="entry name" value="CYTOCHROMEB5"/>
</dbReference>
<evidence type="ECO:0000256" key="5">
    <source>
        <dbReference type="ARBA" id="ARBA00022824"/>
    </source>
</evidence>
<dbReference type="SMART" id="SM01117">
    <property type="entry name" value="Cyt-b5"/>
    <property type="match status" value="1"/>
</dbReference>
<evidence type="ECO:0000256" key="11">
    <source>
        <dbReference type="RuleBase" id="RU362121"/>
    </source>
</evidence>
<keyword evidence="14" id="KW-1185">Reference proteome</keyword>
<feature type="transmembrane region" description="Helical" evidence="11">
    <location>
        <begin position="108"/>
        <end position="126"/>
    </location>
</feature>
<dbReference type="InterPro" id="IPR018506">
    <property type="entry name" value="Cyt_B5_heme-BS"/>
</dbReference>
<evidence type="ECO:0000256" key="10">
    <source>
        <dbReference type="ARBA" id="ARBA00038168"/>
    </source>
</evidence>
<keyword evidence="3 11" id="KW-0812">Transmembrane</keyword>
<evidence type="ECO:0000256" key="4">
    <source>
        <dbReference type="ARBA" id="ARBA00022723"/>
    </source>
</evidence>
<dbReference type="Proteomes" id="UP001408789">
    <property type="component" value="Unassembled WGS sequence"/>
</dbReference>
<dbReference type="GO" id="GO:0020037">
    <property type="term" value="F:heme binding"/>
    <property type="evidence" value="ECO:0007669"/>
    <property type="project" value="UniProtKB-UniRule"/>
</dbReference>